<dbReference type="InterPro" id="IPR000182">
    <property type="entry name" value="GNAT_dom"/>
</dbReference>
<sequence>MSAGSGGRTWGPARLPALLPAARWPVVGGRWGGGMAAGQVRVREAADTDCGDVMRMIRELAEFENLTDQVKNTEEGLKADGFGANPFFRCLVAEVPPEQRNPNGPGVVGFGLYYFIYSTWKGRSVYLEDLYVMPEYRGQGIGSKILSKVAEEALANGCSQCRLAVLDWNQQAAHFYKARKAEDLSAAEGWHTFLFNTAALKELAGK</sequence>
<dbReference type="GO" id="GO:0032920">
    <property type="term" value="P:putrescine acetylation"/>
    <property type="evidence" value="ECO:0007669"/>
    <property type="project" value="Ensembl"/>
</dbReference>
<dbReference type="GO" id="GO:0046204">
    <property type="term" value="P:nor-spermidine metabolic process"/>
    <property type="evidence" value="ECO:0007669"/>
    <property type="project" value="Ensembl"/>
</dbReference>
<dbReference type="Bgee" id="ENSOANG00000048805">
    <property type="expression patterns" value="Expressed in heart and 7 other cell types or tissues"/>
</dbReference>
<dbReference type="Gene3D" id="3.40.630.30">
    <property type="match status" value="1"/>
</dbReference>
<evidence type="ECO:0000313" key="5">
    <source>
        <dbReference type="Ensembl" id="ENSOANP00000038621.1"/>
    </source>
</evidence>
<dbReference type="InParanoid" id="A0A6I8NC62"/>
<organism evidence="5 6">
    <name type="scientific">Ornithorhynchus anatinus</name>
    <name type="common">Duckbill platypus</name>
    <dbReference type="NCBI Taxonomy" id="9258"/>
    <lineage>
        <taxon>Eukaryota</taxon>
        <taxon>Metazoa</taxon>
        <taxon>Chordata</taxon>
        <taxon>Craniata</taxon>
        <taxon>Vertebrata</taxon>
        <taxon>Euteleostomi</taxon>
        <taxon>Mammalia</taxon>
        <taxon>Monotremata</taxon>
        <taxon>Ornithorhynchidae</taxon>
        <taxon>Ornithorhynchus</taxon>
    </lineage>
</organism>
<dbReference type="FunFam" id="3.40.630.30:FF:000011">
    <property type="entry name" value="Diamine acetyltransferase 1"/>
    <property type="match status" value="1"/>
</dbReference>
<reference evidence="5" key="2">
    <citation type="submission" date="2025-08" db="UniProtKB">
        <authorList>
            <consortium name="Ensembl"/>
        </authorList>
    </citation>
    <scope>IDENTIFICATION</scope>
    <source>
        <strain evidence="5">Glennie</strain>
    </source>
</reference>
<evidence type="ECO:0000259" key="4">
    <source>
        <dbReference type="PROSITE" id="PS51186"/>
    </source>
</evidence>
<dbReference type="InterPro" id="IPR016181">
    <property type="entry name" value="Acyl_CoA_acyltransferase"/>
</dbReference>
<protein>
    <submittedName>
        <fullName evidence="5">Spermidine/spermine N1-acetyltransferase family member 2</fullName>
    </submittedName>
</protein>
<dbReference type="Ensembl" id="ENSOANT00000073167.1">
    <property type="protein sequence ID" value="ENSOANP00000038621.1"/>
    <property type="gene ID" value="ENSOANG00000048805.1"/>
</dbReference>
<evidence type="ECO:0000256" key="1">
    <source>
        <dbReference type="ARBA" id="ARBA00008694"/>
    </source>
</evidence>
<gene>
    <name evidence="5" type="primary">SAT2</name>
</gene>
<proteinExistence type="inferred from homology"/>
<evidence type="ECO:0000313" key="6">
    <source>
        <dbReference type="Proteomes" id="UP000002279"/>
    </source>
</evidence>
<dbReference type="AlphaFoldDB" id="A0A6I8NC62"/>
<dbReference type="GO" id="GO:0004145">
    <property type="term" value="F:diamine N-acetyltransferase activity"/>
    <property type="evidence" value="ECO:0007669"/>
    <property type="project" value="Ensembl"/>
</dbReference>
<name>A0A6I8NC62_ORNAN</name>
<evidence type="ECO:0000256" key="2">
    <source>
        <dbReference type="ARBA" id="ARBA00022679"/>
    </source>
</evidence>
<accession>A0A6I8NC62</accession>
<dbReference type="InterPro" id="IPR051016">
    <property type="entry name" value="Diverse_Substrate_AcTransf"/>
</dbReference>
<dbReference type="GO" id="GO:0032919">
    <property type="term" value="P:spermine acetylation"/>
    <property type="evidence" value="ECO:0007669"/>
    <property type="project" value="Ensembl"/>
</dbReference>
<dbReference type="Proteomes" id="UP000002279">
    <property type="component" value="Chromosome X5"/>
</dbReference>
<dbReference type="GO" id="GO:0008080">
    <property type="term" value="F:N-acetyltransferase activity"/>
    <property type="evidence" value="ECO:0000318"/>
    <property type="project" value="GO_Central"/>
</dbReference>
<dbReference type="SUPFAM" id="SSF55729">
    <property type="entry name" value="Acyl-CoA N-acyltransferases (Nat)"/>
    <property type="match status" value="1"/>
</dbReference>
<dbReference type="CDD" id="cd04301">
    <property type="entry name" value="NAT_SF"/>
    <property type="match status" value="1"/>
</dbReference>
<dbReference type="Pfam" id="PF00583">
    <property type="entry name" value="Acetyltransf_1"/>
    <property type="match status" value="1"/>
</dbReference>
<reference evidence="5" key="3">
    <citation type="submission" date="2025-09" db="UniProtKB">
        <authorList>
            <consortium name="Ensembl"/>
        </authorList>
    </citation>
    <scope>IDENTIFICATION</scope>
    <source>
        <strain evidence="5">Glennie</strain>
    </source>
</reference>
<dbReference type="PROSITE" id="PS51186">
    <property type="entry name" value="GNAT"/>
    <property type="match status" value="1"/>
</dbReference>
<evidence type="ECO:0000256" key="3">
    <source>
        <dbReference type="ARBA" id="ARBA00023315"/>
    </source>
</evidence>
<dbReference type="FunCoup" id="A0A6I8NC62">
    <property type="interactions" value="108"/>
</dbReference>
<dbReference type="PANTHER" id="PTHR10545">
    <property type="entry name" value="DIAMINE N-ACETYLTRANSFERASE"/>
    <property type="match status" value="1"/>
</dbReference>
<keyword evidence="6" id="KW-1185">Reference proteome</keyword>
<dbReference type="PANTHER" id="PTHR10545:SF51">
    <property type="entry name" value="THIALYSINE N-EPSILON-ACETYLTRANSFERASE"/>
    <property type="match status" value="1"/>
</dbReference>
<dbReference type="GeneTree" id="ENSGT00950000183121"/>
<dbReference type="GO" id="GO:0042802">
    <property type="term" value="F:identical protein binding"/>
    <property type="evidence" value="ECO:0007669"/>
    <property type="project" value="Ensembl"/>
</dbReference>
<reference evidence="5 6" key="1">
    <citation type="journal article" date="2008" name="Nature">
        <title>Genome analysis of the platypus reveals unique signatures of evolution.</title>
        <authorList>
            <person name="Warren W.C."/>
            <person name="Hillier L.W."/>
            <person name="Marshall Graves J.A."/>
            <person name="Birney E."/>
            <person name="Ponting C.P."/>
            <person name="Grutzner F."/>
            <person name="Belov K."/>
            <person name="Miller W."/>
            <person name="Clarke L."/>
            <person name="Chinwalla A.T."/>
            <person name="Yang S.P."/>
            <person name="Heger A."/>
            <person name="Locke D.P."/>
            <person name="Miethke P."/>
            <person name="Waters P.D."/>
            <person name="Veyrunes F."/>
            <person name="Fulton L."/>
            <person name="Fulton B."/>
            <person name="Graves T."/>
            <person name="Wallis J."/>
            <person name="Puente X.S."/>
            <person name="Lopez-Otin C."/>
            <person name="Ordonez G.R."/>
            <person name="Eichler E.E."/>
            <person name="Chen L."/>
            <person name="Cheng Z."/>
            <person name="Deakin J.E."/>
            <person name="Alsop A."/>
            <person name="Thompson K."/>
            <person name="Kirby P."/>
            <person name="Papenfuss A.T."/>
            <person name="Wakefield M.J."/>
            <person name="Olender T."/>
            <person name="Lancet D."/>
            <person name="Huttley G.A."/>
            <person name="Smit A.F."/>
            <person name="Pask A."/>
            <person name="Temple-Smith P."/>
            <person name="Batzer M.A."/>
            <person name="Walker J.A."/>
            <person name="Konkel M.K."/>
            <person name="Harris R.S."/>
            <person name="Whittington C.M."/>
            <person name="Wong E.S."/>
            <person name="Gemmell N.J."/>
            <person name="Buschiazzo E."/>
            <person name="Vargas Jentzsch I.M."/>
            <person name="Merkel A."/>
            <person name="Schmitz J."/>
            <person name="Zemann A."/>
            <person name="Churakov G."/>
            <person name="Kriegs J.O."/>
            <person name="Brosius J."/>
            <person name="Murchison E.P."/>
            <person name="Sachidanandam R."/>
            <person name="Smith C."/>
            <person name="Hannon G.J."/>
            <person name="Tsend-Ayush E."/>
            <person name="McMillan D."/>
            <person name="Attenborough R."/>
            <person name="Rens W."/>
            <person name="Ferguson-Smith M."/>
            <person name="Lefevre C.M."/>
            <person name="Sharp J.A."/>
            <person name="Nicholas K.R."/>
            <person name="Ray D.A."/>
            <person name="Kube M."/>
            <person name="Reinhardt R."/>
            <person name="Pringle T.H."/>
            <person name="Taylor J."/>
            <person name="Jones R.C."/>
            <person name="Nixon B."/>
            <person name="Dacheux J.L."/>
            <person name="Niwa H."/>
            <person name="Sekita Y."/>
            <person name="Huang X."/>
            <person name="Stark A."/>
            <person name="Kheradpour P."/>
            <person name="Kellis M."/>
            <person name="Flicek P."/>
            <person name="Chen Y."/>
            <person name="Webber C."/>
            <person name="Hardison R."/>
            <person name="Nelson J."/>
            <person name="Hallsworth-Pepin K."/>
            <person name="Delehaunty K."/>
            <person name="Markovic C."/>
            <person name="Minx P."/>
            <person name="Feng Y."/>
            <person name="Kremitzki C."/>
            <person name="Mitreva M."/>
            <person name="Glasscock J."/>
            <person name="Wylie T."/>
            <person name="Wohldmann P."/>
            <person name="Thiru P."/>
            <person name="Nhan M.N."/>
            <person name="Pohl C.S."/>
            <person name="Smith S.M."/>
            <person name="Hou S."/>
            <person name="Nefedov M."/>
            <person name="de Jong P.J."/>
            <person name="Renfree M.B."/>
            <person name="Mardis E.R."/>
            <person name="Wilson R.K."/>
        </authorList>
    </citation>
    <scope>NUCLEOTIDE SEQUENCE [LARGE SCALE GENOMIC DNA]</scope>
    <source>
        <strain evidence="5 6">Glennie</strain>
    </source>
</reference>
<dbReference type="GO" id="GO:0032918">
    <property type="term" value="P:spermidine acetylation"/>
    <property type="evidence" value="ECO:0007669"/>
    <property type="project" value="Ensembl"/>
</dbReference>
<keyword evidence="3" id="KW-0012">Acyltransferase</keyword>
<dbReference type="OMA" id="WQFYRVE"/>
<feature type="domain" description="N-acetyltransferase" evidence="4">
    <location>
        <begin position="40"/>
        <end position="199"/>
    </location>
</feature>
<comment type="similarity">
    <text evidence="1">Belongs to the acetyltransferase family.</text>
</comment>
<keyword evidence="2" id="KW-0808">Transferase</keyword>